<gene>
    <name evidence="1" type="ORF">DGG96_00690</name>
</gene>
<sequence>MHFTFSFFAVQSIFARGGSILAFLRPIVLINYSLKSITVQIAHYMLQPALTKSLEIYLNMAESQIKSAEPHNHFKSLYEKAVRQIIENNTAFANIPNQIKNQFLNFYTLHSNEQLELMDDLSKIAGLPNEMLEMMSQFPYFDTIPLDIIKEIGSYLKKKEPKEDTHTSAFVATHKRLHALFQPDRLKDLLPQLLLYVATGKQDKVKKILDMHPELLLKTGTVTDYSGRTFKDISAYEYAYWAKDTHMCRMLEQYMDPETKAEMLKRCEAIEMNGLTYIKNGVEHKGSKHFDFTPLKNALKNYLDGYDGWFETNNWTAIESAWMKVGIAQRDIPVHVANEYCRKDRAFAPKPEFNERTLPRELTFHNHTTGNKESWFPLVISDSSGLGVTFAITRDSEDANGAGALNAWPGDVLLDWEAIDQLDKVRTDDLAQLLENLRSVEPAIDNGFSFP</sequence>
<evidence type="ECO:0000313" key="1">
    <source>
        <dbReference type="EMBL" id="PWY57645.1"/>
    </source>
</evidence>
<name>A0A317U8K3_9GAMM</name>
<dbReference type="Proteomes" id="UP000247152">
    <property type="component" value="Unassembled WGS sequence"/>
</dbReference>
<organism evidence="1 2">
    <name type="scientific">Legionella qingyii</name>
    <dbReference type="NCBI Taxonomy" id="2184757"/>
    <lineage>
        <taxon>Bacteria</taxon>
        <taxon>Pseudomonadati</taxon>
        <taxon>Pseudomonadota</taxon>
        <taxon>Gammaproteobacteria</taxon>
        <taxon>Legionellales</taxon>
        <taxon>Legionellaceae</taxon>
        <taxon>Legionella</taxon>
    </lineage>
</organism>
<evidence type="ECO:0000313" key="2">
    <source>
        <dbReference type="Proteomes" id="UP000247152"/>
    </source>
</evidence>
<dbReference type="AlphaFoldDB" id="A0A317U8K3"/>
<comment type="caution">
    <text evidence="1">The sequence shown here is derived from an EMBL/GenBank/DDBJ whole genome shotgun (WGS) entry which is preliminary data.</text>
</comment>
<accession>A0A317U8K3</accession>
<evidence type="ECO:0008006" key="3">
    <source>
        <dbReference type="Google" id="ProtNLM"/>
    </source>
</evidence>
<proteinExistence type="predicted"/>
<reference evidence="1 2" key="1">
    <citation type="submission" date="2018-05" db="EMBL/GenBank/DDBJ databases">
        <title>Legionella qingyii sp.nov., whole genome shotgun sequence.</title>
        <authorList>
            <person name="Wu H."/>
            <person name="Zhu Q."/>
            <person name="Hu C."/>
        </authorList>
    </citation>
    <scope>NUCLEOTIDE SEQUENCE [LARGE SCALE GENOMIC DNA]</scope>
    <source>
        <strain evidence="1 2">HEB18</strain>
    </source>
</reference>
<protein>
    <recommendedName>
        <fullName evidence="3">SidC N-terminal domain-containing protein</fullName>
    </recommendedName>
</protein>
<dbReference type="EMBL" id="QHJG01000001">
    <property type="protein sequence ID" value="PWY57645.1"/>
    <property type="molecule type" value="Genomic_DNA"/>
</dbReference>